<dbReference type="InterPro" id="IPR049744">
    <property type="entry name" value="CC/Se_fam"/>
</dbReference>
<reference evidence="1 2" key="1">
    <citation type="submission" date="2018-06" db="EMBL/GenBank/DDBJ databases">
        <authorList>
            <person name="Strepis N."/>
        </authorList>
    </citation>
    <scope>NUCLEOTIDE SEQUENCE [LARGE SCALE GENOMIC DNA]</scope>
    <source>
        <strain evidence="1">LUCI</strain>
    </source>
</reference>
<dbReference type="OrthoDB" id="1682681at2"/>
<evidence type="ECO:0000313" key="1">
    <source>
        <dbReference type="EMBL" id="VBB05310.1"/>
    </source>
</evidence>
<organism evidence="1 2">
    <name type="scientific">Lucifera butyrica</name>
    <dbReference type="NCBI Taxonomy" id="1351585"/>
    <lineage>
        <taxon>Bacteria</taxon>
        <taxon>Bacillati</taxon>
        <taxon>Bacillota</taxon>
        <taxon>Negativicutes</taxon>
        <taxon>Veillonellales</taxon>
        <taxon>Veillonellaceae</taxon>
        <taxon>Lucifera</taxon>
    </lineage>
</organism>
<name>A0A498R3D3_9FIRM</name>
<keyword evidence="2" id="KW-1185">Reference proteome</keyword>
<protein>
    <submittedName>
        <fullName evidence="1">Uncharacterized protein</fullName>
    </submittedName>
</protein>
<evidence type="ECO:0000313" key="2">
    <source>
        <dbReference type="Proteomes" id="UP000277811"/>
    </source>
</evidence>
<dbReference type="Proteomes" id="UP000277811">
    <property type="component" value="Unassembled WGS sequence"/>
</dbReference>
<gene>
    <name evidence="1" type="ORF">LUCI_0517</name>
</gene>
<accession>A0A498R3D3</accession>
<dbReference type="NCBIfam" id="NF041239">
    <property type="entry name" value="Moor_selen_rel"/>
    <property type="match status" value="1"/>
</dbReference>
<dbReference type="AlphaFoldDB" id="A0A498R3D3"/>
<dbReference type="EMBL" id="UPPP01000054">
    <property type="protein sequence ID" value="VBB05310.1"/>
    <property type="molecule type" value="Genomic_DNA"/>
</dbReference>
<proteinExistence type="predicted"/>
<dbReference type="RefSeq" id="WP_122626298.1">
    <property type="nucleotide sequence ID" value="NZ_UPPP01000054.1"/>
</dbReference>
<sequence>MLTFTPEAVDFARNKNQAVYLDIPPVIEGCCITIRESPAVRFGEPRNPERFTRRVIQGLTVYVPDELPDIPLTIILSSFLGWKRLAVEGWRLA</sequence>